<sequence>MPSWSPSPSVRKASEALLYSYDHRSYLSPWACITEKSLTYAEVKETYQHRDKYFGGLWSFGIASPCLVGGDRGKPGAALSQLTQEVLKPGFIRSMGFSLPRFAYLRKQDY</sequence>
<evidence type="ECO:0000313" key="1">
    <source>
        <dbReference type="EMBL" id="GFS12710.1"/>
    </source>
</evidence>
<name>A0AAV4ISS3_9GAST</name>
<gene>
    <name evidence="1" type="ORF">ElyMa_003118400</name>
</gene>
<dbReference type="Proteomes" id="UP000762676">
    <property type="component" value="Unassembled WGS sequence"/>
</dbReference>
<keyword evidence="2" id="KW-1185">Reference proteome</keyword>
<organism evidence="1 2">
    <name type="scientific">Elysia marginata</name>
    <dbReference type="NCBI Taxonomy" id="1093978"/>
    <lineage>
        <taxon>Eukaryota</taxon>
        <taxon>Metazoa</taxon>
        <taxon>Spiralia</taxon>
        <taxon>Lophotrochozoa</taxon>
        <taxon>Mollusca</taxon>
        <taxon>Gastropoda</taxon>
        <taxon>Heterobranchia</taxon>
        <taxon>Euthyneura</taxon>
        <taxon>Panpulmonata</taxon>
        <taxon>Sacoglossa</taxon>
        <taxon>Placobranchoidea</taxon>
        <taxon>Plakobranchidae</taxon>
        <taxon>Elysia</taxon>
    </lineage>
</organism>
<reference evidence="1 2" key="1">
    <citation type="journal article" date="2021" name="Elife">
        <title>Chloroplast acquisition without the gene transfer in kleptoplastic sea slugs, Plakobranchus ocellatus.</title>
        <authorList>
            <person name="Maeda T."/>
            <person name="Takahashi S."/>
            <person name="Yoshida T."/>
            <person name="Shimamura S."/>
            <person name="Takaki Y."/>
            <person name="Nagai Y."/>
            <person name="Toyoda A."/>
            <person name="Suzuki Y."/>
            <person name="Arimoto A."/>
            <person name="Ishii H."/>
            <person name="Satoh N."/>
            <person name="Nishiyama T."/>
            <person name="Hasebe M."/>
            <person name="Maruyama T."/>
            <person name="Minagawa J."/>
            <person name="Obokata J."/>
            <person name="Shigenobu S."/>
        </authorList>
    </citation>
    <scope>NUCLEOTIDE SEQUENCE [LARGE SCALE GENOMIC DNA]</scope>
</reference>
<dbReference type="EMBL" id="BMAT01006439">
    <property type="protein sequence ID" value="GFS12710.1"/>
    <property type="molecule type" value="Genomic_DNA"/>
</dbReference>
<evidence type="ECO:0000313" key="2">
    <source>
        <dbReference type="Proteomes" id="UP000762676"/>
    </source>
</evidence>
<accession>A0AAV4ISS3</accession>
<dbReference type="AlphaFoldDB" id="A0AAV4ISS3"/>
<protein>
    <submittedName>
        <fullName evidence="1">Uncharacterized protein</fullName>
    </submittedName>
</protein>
<proteinExistence type="predicted"/>
<comment type="caution">
    <text evidence="1">The sequence shown here is derived from an EMBL/GenBank/DDBJ whole genome shotgun (WGS) entry which is preliminary data.</text>
</comment>